<dbReference type="Pfam" id="PF00012">
    <property type="entry name" value="HSP70"/>
    <property type="match status" value="1"/>
</dbReference>
<sequence length="421" mass="44421">MPYVLGIDIGGTSTTAAVSRLHANGWGEPEVVRLGDRGNAVPSALHMGGDGTLTVGEPARPDATRLARGFSRRIGDDVPLLVGNEPCTPQALTAVLAMWVVERVLASEGEVAEQVVISHPAGWGKYRRELLHRALWEIGLANVTLLPEPVLAAERHAARGVLGGTLCVYSLGGNGYEASVVGWADPVGFRLLGSTAPVDRFGGDDIDDALAALVRGKLGRELRELDGPQVRLALYGLRRECTRAKERLSVEPETDVPVHLPRGHLRVPVTRSELEGAIRPAVRHTVDTLVRTIHAAGVDAGQVDAVVLAGGAVRMPLVAELIATELPVPVVVDADPQSTAAAGAALAAAQILAPPVTEYQDPVWTAEPPALRMSNPEPSSYVNEGEMGAAPPPRPPLSITPLKLPRMRSGQRIRGLVGGRP</sequence>
<dbReference type="PANTHER" id="PTHR45639">
    <property type="entry name" value="HSC70CB, ISOFORM G-RELATED"/>
    <property type="match status" value="1"/>
</dbReference>
<dbReference type="PRINTS" id="PR00301">
    <property type="entry name" value="HEATSHOCK70"/>
</dbReference>
<protein>
    <recommendedName>
        <fullName evidence="7">Molecular chaperone DnaK</fullName>
    </recommendedName>
</protein>
<evidence type="ECO:0000256" key="2">
    <source>
        <dbReference type="ARBA" id="ARBA00022840"/>
    </source>
</evidence>
<keyword evidence="1" id="KW-0547">Nucleotide-binding</keyword>
<dbReference type="Proteomes" id="UP001144280">
    <property type="component" value="Unassembled WGS sequence"/>
</dbReference>
<dbReference type="SUPFAM" id="SSF53067">
    <property type="entry name" value="Actin-like ATPase domain"/>
    <property type="match status" value="2"/>
</dbReference>
<evidence type="ECO:0008006" key="7">
    <source>
        <dbReference type="Google" id="ProtNLM"/>
    </source>
</evidence>
<dbReference type="Gene3D" id="3.90.640.10">
    <property type="entry name" value="Actin, Chain A, domain 4"/>
    <property type="match status" value="1"/>
</dbReference>
<proteinExistence type="predicted"/>
<evidence type="ECO:0000256" key="3">
    <source>
        <dbReference type="ARBA" id="ARBA00023186"/>
    </source>
</evidence>
<organism evidence="5 6">
    <name type="scientific">Phytohabitans aurantiacus</name>
    <dbReference type="NCBI Taxonomy" id="3016789"/>
    <lineage>
        <taxon>Bacteria</taxon>
        <taxon>Bacillati</taxon>
        <taxon>Actinomycetota</taxon>
        <taxon>Actinomycetes</taxon>
        <taxon>Micromonosporales</taxon>
        <taxon>Micromonosporaceae</taxon>
    </lineage>
</organism>
<dbReference type="RefSeq" id="WP_281892970.1">
    <property type="nucleotide sequence ID" value="NZ_BSDI01000004.1"/>
</dbReference>
<evidence type="ECO:0000313" key="6">
    <source>
        <dbReference type="Proteomes" id="UP001144280"/>
    </source>
</evidence>
<keyword evidence="6" id="KW-1185">Reference proteome</keyword>
<feature type="region of interest" description="Disordered" evidence="4">
    <location>
        <begin position="368"/>
        <end position="402"/>
    </location>
</feature>
<keyword evidence="3" id="KW-0143">Chaperone</keyword>
<dbReference type="InterPro" id="IPR013126">
    <property type="entry name" value="Hsp_70_fam"/>
</dbReference>
<name>A0ABQ5QQ86_9ACTN</name>
<evidence type="ECO:0000256" key="1">
    <source>
        <dbReference type="ARBA" id="ARBA00022741"/>
    </source>
</evidence>
<evidence type="ECO:0000313" key="5">
    <source>
        <dbReference type="EMBL" id="GLH95894.1"/>
    </source>
</evidence>
<dbReference type="Gene3D" id="3.30.420.40">
    <property type="match status" value="2"/>
</dbReference>
<evidence type="ECO:0000256" key="4">
    <source>
        <dbReference type="SAM" id="MobiDB-lite"/>
    </source>
</evidence>
<accession>A0ABQ5QQ86</accession>
<dbReference type="PANTHER" id="PTHR45639:SF3">
    <property type="entry name" value="HYPOXIA UP-REGULATED PROTEIN 1"/>
    <property type="match status" value="1"/>
</dbReference>
<reference evidence="5" key="1">
    <citation type="submission" date="2022-12" db="EMBL/GenBank/DDBJ databases">
        <title>New Phytohabitans aurantiacus sp. RD004123 nov., an actinomycete isolated from soil.</title>
        <authorList>
            <person name="Triningsih D.W."/>
            <person name="Harunari E."/>
            <person name="Igarashi Y."/>
        </authorList>
    </citation>
    <scope>NUCLEOTIDE SEQUENCE</scope>
    <source>
        <strain evidence="5">RD004123</strain>
    </source>
</reference>
<keyword evidence="2" id="KW-0067">ATP-binding</keyword>
<dbReference type="EMBL" id="BSDI01000004">
    <property type="protein sequence ID" value="GLH95894.1"/>
    <property type="molecule type" value="Genomic_DNA"/>
</dbReference>
<dbReference type="InterPro" id="IPR043129">
    <property type="entry name" value="ATPase_NBD"/>
</dbReference>
<comment type="caution">
    <text evidence="5">The sequence shown here is derived from an EMBL/GenBank/DDBJ whole genome shotgun (WGS) entry which is preliminary data.</text>
</comment>
<gene>
    <name evidence="5" type="ORF">Pa4123_11660</name>
</gene>